<dbReference type="PANTHER" id="PTHR24220">
    <property type="entry name" value="IMPORT ATP-BINDING PROTEIN"/>
    <property type="match status" value="1"/>
</dbReference>
<keyword evidence="4 8" id="KW-0067">ATP-binding</keyword>
<dbReference type="GO" id="GO:0022857">
    <property type="term" value="F:transmembrane transporter activity"/>
    <property type="evidence" value="ECO:0007669"/>
    <property type="project" value="TreeGrafter"/>
</dbReference>
<evidence type="ECO:0000256" key="3">
    <source>
        <dbReference type="ARBA" id="ARBA00022741"/>
    </source>
</evidence>
<evidence type="ECO:0000313" key="9">
    <source>
        <dbReference type="Proteomes" id="UP000541470"/>
    </source>
</evidence>
<dbReference type="SUPFAM" id="SSF52540">
    <property type="entry name" value="P-loop containing nucleoside triphosphate hydrolases"/>
    <property type="match status" value="1"/>
</dbReference>
<comment type="caution">
    <text evidence="8">The sequence shown here is derived from an EMBL/GenBank/DDBJ whole genome shotgun (WGS) entry which is preliminary data.</text>
</comment>
<gene>
    <name evidence="8" type="ORF">HHL25_05075</name>
</gene>
<dbReference type="InterPro" id="IPR015854">
    <property type="entry name" value="ABC_transpr_LolD-like"/>
</dbReference>
<evidence type="ECO:0000256" key="1">
    <source>
        <dbReference type="ARBA" id="ARBA00022448"/>
    </source>
</evidence>
<evidence type="ECO:0000256" key="4">
    <source>
        <dbReference type="ARBA" id="ARBA00022840"/>
    </source>
</evidence>
<dbReference type="GO" id="GO:0005886">
    <property type="term" value="C:plasma membrane"/>
    <property type="evidence" value="ECO:0007669"/>
    <property type="project" value="TreeGrafter"/>
</dbReference>
<dbReference type="AlphaFoldDB" id="A0A7Y0FUL7"/>
<dbReference type="FunFam" id="3.40.50.300:FF:000032">
    <property type="entry name" value="Export ABC transporter ATP-binding protein"/>
    <property type="match status" value="1"/>
</dbReference>
<dbReference type="EMBL" id="JABBGK010000001">
    <property type="protein sequence ID" value="NML73498.1"/>
    <property type="molecule type" value="Genomic_DNA"/>
</dbReference>
<protein>
    <submittedName>
        <fullName evidence="8">ABC transporter ATP-binding protein</fullName>
    </submittedName>
</protein>
<dbReference type="Gene3D" id="3.40.50.300">
    <property type="entry name" value="P-loop containing nucleotide triphosphate hydrolases"/>
    <property type="match status" value="1"/>
</dbReference>
<dbReference type="PROSITE" id="PS00211">
    <property type="entry name" value="ABC_TRANSPORTER_1"/>
    <property type="match status" value="1"/>
</dbReference>
<keyword evidence="2" id="KW-1003">Cell membrane</keyword>
<evidence type="ECO:0000259" key="7">
    <source>
        <dbReference type="PROSITE" id="PS50893"/>
    </source>
</evidence>
<reference evidence="8 9" key="1">
    <citation type="submission" date="2020-04" db="EMBL/GenBank/DDBJ databases">
        <title>Rhizobium sp. S-51 isolated from soil.</title>
        <authorList>
            <person name="Dahal R.H."/>
        </authorList>
    </citation>
    <scope>NUCLEOTIDE SEQUENCE [LARGE SCALE GENOMIC DNA]</scope>
    <source>
        <strain evidence="8 9">S-51</strain>
    </source>
</reference>
<sequence length="232" mass="25523">MSRLIEIRNCRRTYDNGRIIALDDVSFSVDRGDYIGITGPSGSGKSTLLDVLCGLEEPSTGDVLFDGSAVRGRAAWARLRSERVGFVFQSFYLIPSLTVAENIELAMLWQGVSAKARRDRVEDLLERLGLSGRSNQHPLQLSGGERQRVAIARALANRPELIVADEPTGSLDSRSSGEIVKLLEELHRDGGITVVIVTHDRDIAERCDRRVELVDGKIVSDTRRPLAVEISA</sequence>
<dbReference type="InterPro" id="IPR017911">
    <property type="entry name" value="MacB-like_ATP-bd"/>
</dbReference>
<accession>A0A7Y0FUL7</accession>
<feature type="domain" description="ABC transporter" evidence="7">
    <location>
        <begin position="5"/>
        <end position="230"/>
    </location>
</feature>
<keyword evidence="2" id="KW-0997">Cell inner membrane</keyword>
<dbReference type="RefSeq" id="WP_169587884.1">
    <property type="nucleotide sequence ID" value="NZ_JABBGK010000001.1"/>
</dbReference>
<name>A0A7Y0FUL7_9HYPH</name>
<keyword evidence="3" id="KW-0547">Nucleotide-binding</keyword>
<dbReference type="PROSITE" id="PS50893">
    <property type="entry name" value="ABC_TRANSPORTER_2"/>
    <property type="match status" value="1"/>
</dbReference>
<proteinExistence type="inferred from homology"/>
<dbReference type="GO" id="GO:0098796">
    <property type="term" value="C:membrane protein complex"/>
    <property type="evidence" value="ECO:0007669"/>
    <property type="project" value="UniProtKB-ARBA"/>
</dbReference>
<dbReference type="SMART" id="SM00382">
    <property type="entry name" value="AAA"/>
    <property type="match status" value="1"/>
</dbReference>
<organism evidence="8 9">
    <name type="scientific">Rhizobium terricola</name>
    <dbReference type="NCBI Taxonomy" id="2728849"/>
    <lineage>
        <taxon>Bacteria</taxon>
        <taxon>Pseudomonadati</taxon>
        <taxon>Pseudomonadota</taxon>
        <taxon>Alphaproteobacteria</taxon>
        <taxon>Hyphomicrobiales</taxon>
        <taxon>Rhizobiaceae</taxon>
        <taxon>Rhizobium/Agrobacterium group</taxon>
        <taxon>Rhizobium</taxon>
    </lineage>
</organism>
<dbReference type="Proteomes" id="UP000541470">
    <property type="component" value="Unassembled WGS sequence"/>
</dbReference>
<dbReference type="Pfam" id="PF00005">
    <property type="entry name" value="ABC_tran"/>
    <property type="match status" value="1"/>
</dbReference>
<dbReference type="InterPro" id="IPR027417">
    <property type="entry name" value="P-loop_NTPase"/>
</dbReference>
<dbReference type="InterPro" id="IPR017871">
    <property type="entry name" value="ABC_transporter-like_CS"/>
</dbReference>
<comment type="similarity">
    <text evidence="6">Belongs to the ABC transporter superfamily. Macrolide exporter (TC 3.A.1.122) family.</text>
</comment>
<evidence type="ECO:0000256" key="2">
    <source>
        <dbReference type="ARBA" id="ARBA00022519"/>
    </source>
</evidence>
<keyword evidence="5" id="KW-1278">Translocase</keyword>
<keyword evidence="2" id="KW-0472">Membrane</keyword>
<dbReference type="InterPro" id="IPR003593">
    <property type="entry name" value="AAA+_ATPase"/>
</dbReference>
<dbReference type="GO" id="GO:0016887">
    <property type="term" value="F:ATP hydrolysis activity"/>
    <property type="evidence" value="ECO:0007669"/>
    <property type="project" value="InterPro"/>
</dbReference>
<evidence type="ECO:0000313" key="8">
    <source>
        <dbReference type="EMBL" id="NML73498.1"/>
    </source>
</evidence>
<evidence type="ECO:0000256" key="6">
    <source>
        <dbReference type="ARBA" id="ARBA00038388"/>
    </source>
</evidence>
<dbReference type="GO" id="GO:0005524">
    <property type="term" value="F:ATP binding"/>
    <property type="evidence" value="ECO:0007669"/>
    <property type="project" value="UniProtKB-KW"/>
</dbReference>
<evidence type="ECO:0000256" key="5">
    <source>
        <dbReference type="ARBA" id="ARBA00022967"/>
    </source>
</evidence>
<dbReference type="CDD" id="cd03255">
    <property type="entry name" value="ABC_MJ0796_LolCDE_FtsE"/>
    <property type="match status" value="1"/>
</dbReference>
<dbReference type="InterPro" id="IPR003439">
    <property type="entry name" value="ABC_transporter-like_ATP-bd"/>
</dbReference>
<keyword evidence="9" id="KW-1185">Reference proteome</keyword>
<keyword evidence="1" id="KW-0813">Transport</keyword>